<evidence type="ECO:0000313" key="4">
    <source>
        <dbReference type="Proteomes" id="UP000625780"/>
    </source>
</evidence>
<dbReference type="PANTHER" id="PTHR43353:SF3">
    <property type="entry name" value="ALDEHYDE DEHYDROGENASE-RELATED"/>
    <property type="match status" value="1"/>
</dbReference>
<dbReference type="CDD" id="cd07129">
    <property type="entry name" value="ALDH_KGSADH"/>
    <property type="match status" value="1"/>
</dbReference>
<comment type="caution">
    <text evidence="3">The sequence shown here is derived from an EMBL/GenBank/DDBJ whole genome shotgun (WGS) entry which is preliminary data.</text>
</comment>
<dbReference type="InterPro" id="IPR016163">
    <property type="entry name" value="Ald_DH_C"/>
</dbReference>
<dbReference type="Gene3D" id="3.40.309.10">
    <property type="entry name" value="Aldehyde Dehydrogenase, Chain A, domain 2"/>
    <property type="match status" value="1"/>
</dbReference>
<dbReference type="EMBL" id="BMFH01000001">
    <property type="protein sequence ID" value="GGD40386.1"/>
    <property type="molecule type" value="Genomic_DNA"/>
</dbReference>
<dbReference type="Proteomes" id="UP000625780">
    <property type="component" value="Unassembled WGS sequence"/>
</dbReference>
<evidence type="ECO:0000259" key="2">
    <source>
        <dbReference type="Pfam" id="PF00171"/>
    </source>
</evidence>
<dbReference type="Gene3D" id="3.40.605.10">
    <property type="entry name" value="Aldehyde Dehydrogenase, Chain A, domain 1"/>
    <property type="match status" value="1"/>
</dbReference>
<gene>
    <name evidence="3" type="ORF">GCM10011361_04410</name>
</gene>
<sequence>MLDGKNIIGYDRTQRGNVTFRTINPILNKENEIVFYEASREEVEEAVGLAHSAAGFYAETSKETRARFLRSIAEEIMALGDDLIDLYCSESGLPEGRARGERGRTVGQLELYAKLVEEGSYVQPSIDTALPHREPNPRVDLRKMMVPVGPVVVFGASNFPLAYSSAGGDTASALAAGCPVIVKGHPMHAGTGNIVSSAIAAAARKHGLPEGVFSHLNSKGHGVGEALVKHPHVKAVGFTGSHGGGRALFNLAASREEPIPVFAEMGSVNPVILLPEILKKEKDSWARTIAGSVTLGSGQFCTNPGILMGIENSDLDRFTELLSEEILRISPSTMLHPDIAEKYNRGREQAREQKGTSIIAELSDTAKPNVGRPTILKVKAADFRENPRLHQEVFGPFSLLVICQNIEDLERSVALIEGQLTASVIGTPEELAGYDFLLRQLKERVGRLIFNGVPTGVEVCASMHHGGPYPATTDNRFTAVGEDAINRWLRPVCFQNCPDSLLPPALQNANPLSLLRRVNGKLTRDKV</sequence>
<keyword evidence="1" id="KW-0560">Oxidoreductase</keyword>
<reference evidence="4" key="1">
    <citation type="journal article" date="2019" name="Int. J. Syst. Evol. Microbiol.">
        <title>The Global Catalogue of Microorganisms (GCM) 10K type strain sequencing project: providing services to taxonomists for standard genome sequencing and annotation.</title>
        <authorList>
            <consortium name="The Broad Institute Genomics Platform"/>
            <consortium name="The Broad Institute Genome Sequencing Center for Infectious Disease"/>
            <person name="Wu L."/>
            <person name="Ma J."/>
        </authorList>
    </citation>
    <scope>NUCLEOTIDE SEQUENCE [LARGE SCALE GENOMIC DNA]</scope>
    <source>
        <strain evidence="4">CGMCC 1.12606</strain>
    </source>
</reference>
<dbReference type="InterPro" id="IPR050740">
    <property type="entry name" value="Aldehyde_DH_Superfamily"/>
</dbReference>
<protein>
    <submittedName>
        <fullName evidence="3">Aldehyde dehydrogenase</fullName>
    </submittedName>
</protein>
<dbReference type="InterPro" id="IPR015590">
    <property type="entry name" value="Aldehyde_DH_dom"/>
</dbReference>
<feature type="domain" description="Aldehyde dehydrogenase" evidence="2">
    <location>
        <begin position="18"/>
        <end position="458"/>
    </location>
</feature>
<dbReference type="Pfam" id="PF00171">
    <property type="entry name" value="Aldedh"/>
    <property type="match status" value="1"/>
</dbReference>
<dbReference type="InterPro" id="IPR016162">
    <property type="entry name" value="Ald_DH_N"/>
</dbReference>
<dbReference type="RefSeq" id="WP_188369069.1">
    <property type="nucleotide sequence ID" value="NZ_BMFH01000001.1"/>
</dbReference>
<name>A0ABQ1QQ59_9FLAO</name>
<dbReference type="InterPro" id="IPR044151">
    <property type="entry name" value="ALDH_KGSADH"/>
</dbReference>
<dbReference type="InterPro" id="IPR016161">
    <property type="entry name" value="Ald_DH/histidinol_DH"/>
</dbReference>
<dbReference type="PANTHER" id="PTHR43353">
    <property type="entry name" value="SUCCINATE-SEMIALDEHYDE DEHYDROGENASE, MITOCHONDRIAL"/>
    <property type="match status" value="1"/>
</dbReference>
<dbReference type="SUPFAM" id="SSF53720">
    <property type="entry name" value="ALDH-like"/>
    <property type="match status" value="1"/>
</dbReference>
<keyword evidence="4" id="KW-1185">Reference proteome</keyword>
<evidence type="ECO:0000256" key="1">
    <source>
        <dbReference type="ARBA" id="ARBA00023002"/>
    </source>
</evidence>
<proteinExistence type="predicted"/>
<evidence type="ECO:0000313" key="3">
    <source>
        <dbReference type="EMBL" id="GGD40386.1"/>
    </source>
</evidence>
<accession>A0ABQ1QQ59</accession>
<organism evidence="3 4">
    <name type="scientific">Muriicola marianensis</name>
    <dbReference type="NCBI Taxonomy" id="1324801"/>
    <lineage>
        <taxon>Bacteria</taxon>
        <taxon>Pseudomonadati</taxon>
        <taxon>Bacteroidota</taxon>
        <taxon>Flavobacteriia</taxon>
        <taxon>Flavobacteriales</taxon>
        <taxon>Flavobacteriaceae</taxon>
        <taxon>Muriicola</taxon>
    </lineage>
</organism>